<evidence type="ECO:0000313" key="3">
    <source>
        <dbReference type="Proteomes" id="UP000095283"/>
    </source>
</evidence>
<dbReference type="WBParaSite" id="Hba_10494">
    <property type="protein sequence ID" value="Hba_10494"/>
    <property type="gene ID" value="Hba_10494"/>
</dbReference>
<reference evidence="4" key="1">
    <citation type="submission" date="2016-11" db="UniProtKB">
        <authorList>
            <consortium name="WormBaseParasite"/>
        </authorList>
    </citation>
    <scope>IDENTIFICATION</scope>
</reference>
<protein>
    <submittedName>
        <fullName evidence="4">Uncharacterized protein</fullName>
    </submittedName>
</protein>
<keyword evidence="2" id="KW-0472">Membrane</keyword>
<organism evidence="3 4">
    <name type="scientific">Heterorhabditis bacteriophora</name>
    <name type="common">Entomopathogenic nematode worm</name>
    <dbReference type="NCBI Taxonomy" id="37862"/>
    <lineage>
        <taxon>Eukaryota</taxon>
        <taxon>Metazoa</taxon>
        <taxon>Ecdysozoa</taxon>
        <taxon>Nematoda</taxon>
        <taxon>Chromadorea</taxon>
        <taxon>Rhabditida</taxon>
        <taxon>Rhabditina</taxon>
        <taxon>Rhabditomorpha</taxon>
        <taxon>Strongyloidea</taxon>
        <taxon>Heterorhabditidae</taxon>
        <taxon>Heterorhabditis</taxon>
    </lineage>
</organism>
<evidence type="ECO:0000256" key="1">
    <source>
        <dbReference type="SAM" id="MobiDB-lite"/>
    </source>
</evidence>
<evidence type="ECO:0000313" key="4">
    <source>
        <dbReference type="WBParaSite" id="Hba_10494"/>
    </source>
</evidence>
<feature type="transmembrane region" description="Helical" evidence="2">
    <location>
        <begin position="74"/>
        <end position="95"/>
    </location>
</feature>
<keyword evidence="3" id="KW-1185">Reference proteome</keyword>
<accession>A0A1I7WZA9</accession>
<dbReference type="AlphaFoldDB" id="A0A1I7WZA9"/>
<evidence type="ECO:0000256" key="2">
    <source>
        <dbReference type="SAM" id="Phobius"/>
    </source>
</evidence>
<keyword evidence="2" id="KW-0812">Transmembrane</keyword>
<feature type="region of interest" description="Disordered" evidence="1">
    <location>
        <begin position="1"/>
        <end position="41"/>
    </location>
</feature>
<proteinExistence type="predicted"/>
<name>A0A1I7WZA9_HETBA</name>
<sequence length="101" mass="11826">MISRSRDTEILSNRDGWHLGTPDSRNLRKYPVFPKSRSPENPVTRHFSLECQPNIYTVGSLSERLIVHSSAPDCTINPLICEATIYLFFIFYFFYLNETFF</sequence>
<dbReference type="Proteomes" id="UP000095283">
    <property type="component" value="Unplaced"/>
</dbReference>
<keyword evidence="2" id="KW-1133">Transmembrane helix</keyword>